<reference evidence="2 3" key="1">
    <citation type="submission" date="2018-06" db="EMBL/GenBank/DDBJ databases">
        <title>Actinomadura craniellae sp. nov. isolated from marine sponge Craniella sp.</title>
        <authorList>
            <person name="Li L."/>
            <person name="Xu Q.H."/>
            <person name="Lin H.W."/>
            <person name="Lu Y.H."/>
        </authorList>
    </citation>
    <scope>NUCLEOTIDE SEQUENCE [LARGE SCALE GENOMIC DNA]</scope>
    <source>
        <strain evidence="2 3">LHW63021</strain>
    </source>
</reference>
<dbReference type="AlphaFoldDB" id="A0A365H8F7"/>
<accession>A0A365H8F7</accession>
<proteinExistence type="predicted"/>
<dbReference type="OrthoDB" id="3483900at2"/>
<sequence length="133" mass="14963">MSKVAETMTAARTLPWGVPEFDPEQVAARIQDRFPGVCAWFGEYTGQWWALTRWGLIEAPGPAELVRRLEGEAWRRRSLPVPPRGVRTGPDGRMTGEPYRAGPPASPRRERAVARRRGFWQRVLGGLVAVEAR</sequence>
<evidence type="ECO:0000256" key="1">
    <source>
        <dbReference type="SAM" id="MobiDB-lite"/>
    </source>
</evidence>
<protein>
    <submittedName>
        <fullName evidence="2">Uncharacterized protein</fullName>
    </submittedName>
</protein>
<comment type="caution">
    <text evidence="2">The sequence shown here is derived from an EMBL/GenBank/DDBJ whole genome shotgun (WGS) entry which is preliminary data.</text>
</comment>
<evidence type="ECO:0000313" key="2">
    <source>
        <dbReference type="EMBL" id="RAY15361.1"/>
    </source>
</evidence>
<keyword evidence="3" id="KW-1185">Reference proteome</keyword>
<dbReference type="EMBL" id="QLYX01000004">
    <property type="protein sequence ID" value="RAY15361.1"/>
    <property type="molecule type" value="Genomic_DNA"/>
</dbReference>
<dbReference type="Proteomes" id="UP000251891">
    <property type="component" value="Unassembled WGS sequence"/>
</dbReference>
<feature type="region of interest" description="Disordered" evidence="1">
    <location>
        <begin position="79"/>
        <end position="110"/>
    </location>
</feature>
<name>A0A365H8F7_9ACTN</name>
<gene>
    <name evidence="2" type="ORF">DPM19_11710</name>
</gene>
<organism evidence="2 3">
    <name type="scientific">Actinomadura craniellae</name>
    <dbReference type="NCBI Taxonomy" id="2231787"/>
    <lineage>
        <taxon>Bacteria</taxon>
        <taxon>Bacillati</taxon>
        <taxon>Actinomycetota</taxon>
        <taxon>Actinomycetes</taxon>
        <taxon>Streptosporangiales</taxon>
        <taxon>Thermomonosporaceae</taxon>
        <taxon>Actinomadura</taxon>
    </lineage>
</organism>
<evidence type="ECO:0000313" key="3">
    <source>
        <dbReference type="Proteomes" id="UP000251891"/>
    </source>
</evidence>
<dbReference type="RefSeq" id="WP_111866102.1">
    <property type="nucleotide sequence ID" value="NZ_QLYX01000004.1"/>
</dbReference>